<feature type="transmembrane region" description="Helical" evidence="1">
    <location>
        <begin position="138"/>
        <end position="160"/>
    </location>
</feature>
<evidence type="ECO:0000313" key="2">
    <source>
        <dbReference type="EMBL" id="GLY88049.1"/>
    </source>
</evidence>
<dbReference type="RefSeq" id="WP_285577590.1">
    <property type="nucleotide sequence ID" value="NZ_BSTK01000009.1"/>
</dbReference>
<reference evidence="2" key="1">
    <citation type="submission" date="2023-03" db="EMBL/GenBank/DDBJ databases">
        <title>Actinoallomurus iriomotensis NBRC 103684.</title>
        <authorList>
            <person name="Ichikawa N."/>
            <person name="Sato H."/>
            <person name="Tonouchi N."/>
        </authorList>
    </citation>
    <scope>NUCLEOTIDE SEQUENCE</scope>
    <source>
        <strain evidence="2">NBRC 103684</strain>
    </source>
</reference>
<feature type="transmembrane region" description="Helical" evidence="1">
    <location>
        <begin position="58"/>
        <end position="75"/>
    </location>
</feature>
<protein>
    <submittedName>
        <fullName evidence="2">Uncharacterized protein</fullName>
    </submittedName>
</protein>
<evidence type="ECO:0000256" key="1">
    <source>
        <dbReference type="SAM" id="Phobius"/>
    </source>
</evidence>
<dbReference type="EMBL" id="BSTK01000009">
    <property type="protein sequence ID" value="GLY88049.1"/>
    <property type="molecule type" value="Genomic_DNA"/>
</dbReference>
<evidence type="ECO:0000313" key="3">
    <source>
        <dbReference type="Proteomes" id="UP001165074"/>
    </source>
</evidence>
<organism evidence="2 3">
    <name type="scientific">Actinoallomurus iriomotensis</name>
    <dbReference type="NCBI Taxonomy" id="478107"/>
    <lineage>
        <taxon>Bacteria</taxon>
        <taxon>Bacillati</taxon>
        <taxon>Actinomycetota</taxon>
        <taxon>Actinomycetes</taxon>
        <taxon>Streptosporangiales</taxon>
        <taxon>Thermomonosporaceae</taxon>
        <taxon>Actinoallomurus</taxon>
    </lineage>
</organism>
<dbReference type="AlphaFoldDB" id="A0A9W6S6M6"/>
<name>A0A9W6S6M6_9ACTN</name>
<dbReference type="Proteomes" id="UP001165074">
    <property type="component" value="Unassembled WGS sequence"/>
</dbReference>
<keyword evidence="1" id="KW-0812">Transmembrane</keyword>
<accession>A0A9W6S6M6</accession>
<feature type="transmembrane region" description="Helical" evidence="1">
    <location>
        <begin position="96"/>
        <end position="118"/>
    </location>
</feature>
<comment type="caution">
    <text evidence="2">The sequence shown here is derived from an EMBL/GenBank/DDBJ whole genome shotgun (WGS) entry which is preliminary data.</text>
</comment>
<gene>
    <name evidence="2" type="ORF">Airi02_059780</name>
</gene>
<keyword evidence="3" id="KW-1185">Reference proteome</keyword>
<keyword evidence="1" id="KW-1133">Transmembrane helix</keyword>
<feature type="transmembrane region" description="Helical" evidence="1">
    <location>
        <begin position="20"/>
        <end position="38"/>
    </location>
</feature>
<proteinExistence type="predicted"/>
<keyword evidence="1" id="KW-0472">Membrane</keyword>
<sequence length="221" mass="22479">MIRLLRSELYALRTTPGPWLTMSAVAGLQVFFVAVIGAPGDPGAAWHGLGPSVGEPTGYPMLLLGVVAAAQDHRFRTIVPILLTTPGRRRALAVKAACVAVVAAAAASVAQTLWPAVAVRRHGGAAMHTGRPGDLLRLYAVTAGGVVLLSLLGMALGAILRNAPTAFVIVPIGAIVEAAAEPARYRGPFTSGLAAFGAHPGPGSLLLAGWTVAASRPPSPP</sequence>